<dbReference type="EMBL" id="ML994615">
    <property type="protein sequence ID" value="KAF2192096.1"/>
    <property type="molecule type" value="Genomic_DNA"/>
</dbReference>
<keyword evidence="3 7" id="KW-0812">Transmembrane</keyword>
<evidence type="ECO:0000256" key="4">
    <source>
        <dbReference type="ARBA" id="ARBA00022989"/>
    </source>
</evidence>
<feature type="transmembrane region" description="Helical" evidence="7">
    <location>
        <begin position="113"/>
        <end position="133"/>
    </location>
</feature>
<evidence type="ECO:0000256" key="5">
    <source>
        <dbReference type="ARBA" id="ARBA00023136"/>
    </source>
</evidence>
<comment type="similarity">
    <text evidence="2">Belongs to the acetate uptake transporter (AceTr) (TC 2.A.96) family.</text>
</comment>
<feature type="transmembrane region" description="Helical" evidence="7">
    <location>
        <begin position="241"/>
        <end position="260"/>
    </location>
</feature>
<keyword evidence="5 7" id="KW-0472">Membrane</keyword>
<feature type="transmembrane region" description="Helical" evidence="7">
    <location>
        <begin position="87"/>
        <end position="107"/>
    </location>
</feature>
<name>A0A6A6EQA6_9PEZI</name>
<evidence type="ECO:0000313" key="8">
    <source>
        <dbReference type="EMBL" id="KAF2192096.1"/>
    </source>
</evidence>
<accession>A0A6A6EQA6</accession>
<dbReference type="InterPro" id="IPR051633">
    <property type="entry name" value="AceTr"/>
</dbReference>
<evidence type="ECO:0008006" key="10">
    <source>
        <dbReference type="Google" id="ProtNLM"/>
    </source>
</evidence>
<dbReference type="Pfam" id="PF01184">
    <property type="entry name" value="Gpr1_Fun34_YaaH"/>
    <property type="match status" value="1"/>
</dbReference>
<dbReference type="OrthoDB" id="3648309at2759"/>
<dbReference type="PROSITE" id="PS01114">
    <property type="entry name" value="GPR1_FUN34_YAAH"/>
    <property type="match status" value="1"/>
</dbReference>
<dbReference type="NCBIfam" id="NF038013">
    <property type="entry name" value="AceTr_1"/>
    <property type="match status" value="1"/>
</dbReference>
<evidence type="ECO:0000256" key="6">
    <source>
        <dbReference type="SAM" id="MobiDB-lite"/>
    </source>
</evidence>
<dbReference type="Proteomes" id="UP000800200">
    <property type="component" value="Unassembled WGS sequence"/>
</dbReference>
<dbReference type="PANTHER" id="PTHR31123:SF1">
    <property type="entry name" value="ACCUMULATION OF DYADS PROTEIN 2-RELATED"/>
    <property type="match status" value="1"/>
</dbReference>
<evidence type="ECO:0000256" key="7">
    <source>
        <dbReference type="SAM" id="Phobius"/>
    </source>
</evidence>
<sequence>MATAQEHTTTDATGGETLLHNKETNGTSAVDHSGGVAKERKPYDYGGNPLAHYRTNEPDARLPAFGGDFQPGLYAPPQRKFANPAPLGLSAFALTTFVLSLINLGTLDIAHPNLVVAIAYGYGGLVQLLAGMWEMAVGNTFGATALSSYGGFWISFAIILTPGGFQIQSKLTEQNGTEPQFINSFGLYLMGWFIFTFLLLICTLRSTVAFFLLFFTLDLAFLLLGIGYLQGTPTGPQKGCIKAGGVFGILAAFLAWYNALAGIADNSNSFFVIPVAHFPWSEKGREKRAKVDNTAARDAAHTA</sequence>
<feature type="compositionally biased region" description="Polar residues" evidence="6">
    <location>
        <begin position="1"/>
        <end position="12"/>
    </location>
</feature>
<organism evidence="8 9">
    <name type="scientific">Zopfia rhizophila CBS 207.26</name>
    <dbReference type="NCBI Taxonomy" id="1314779"/>
    <lineage>
        <taxon>Eukaryota</taxon>
        <taxon>Fungi</taxon>
        <taxon>Dikarya</taxon>
        <taxon>Ascomycota</taxon>
        <taxon>Pezizomycotina</taxon>
        <taxon>Dothideomycetes</taxon>
        <taxon>Dothideomycetes incertae sedis</taxon>
        <taxon>Zopfiaceae</taxon>
        <taxon>Zopfia</taxon>
    </lineage>
</organism>
<dbReference type="GO" id="GO:0005886">
    <property type="term" value="C:plasma membrane"/>
    <property type="evidence" value="ECO:0007669"/>
    <property type="project" value="TreeGrafter"/>
</dbReference>
<feature type="transmembrane region" description="Helical" evidence="7">
    <location>
        <begin position="181"/>
        <end position="201"/>
    </location>
</feature>
<keyword evidence="9" id="KW-1185">Reference proteome</keyword>
<gene>
    <name evidence="8" type="ORF">K469DRAFT_799756</name>
</gene>
<evidence type="ECO:0000256" key="3">
    <source>
        <dbReference type="ARBA" id="ARBA00022692"/>
    </source>
</evidence>
<dbReference type="InterPro" id="IPR000791">
    <property type="entry name" value="Gpr1/Fun34/SatP-like"/>
</dbReference>
<evidence type="ECO:0000313" key="9">
    <source>
        <dbReference type="Proteomes" id="UP000800200"/>
    </source>
</evidence>
<comment type="subcellular location">
    <subcellularLocation>
        <location evidence="1">Membrane</location>
        <topology evidence="1">Multi-pass membrane protein</topology>
    </subcellularLocation>
</comment>
<proteinExistence type="inferred from homology"/>
<dbReference type="GO" id="GO:0015123">
    <property type="term" value="F:acetate transmembrane transporter activity"/>
    <property type="evidence" value="ECO:0007669"/>
    <property type="project" value="TreeGrafter"/>
</dbReference>
<evidence type="ECO:0000256" key="2">
    <source>
        <dbReference type="ARBA" id="ARBA00005587"/>
    </source>
</evidence>
<evidence type="ECO:0000256" key="1">
    <source>
        <dbReference type="ARBA" id="ARBA00004141"/>
    </source>
</evidence>
<protein>
    <recommendedName>
        <fullName evidence="10">Glyoxylate pathway regulator</fullName>
    </recommendedName>
</protein>
<feature type="transmembrane region" description="Helical" evidence="7">
    <location>
        <begin position="208"/>
        <end position="229"/>
    </location>
</feature>
<dbReference type="PANTHER" id="PTHR31123">
    <property type="entry name" value="ACCUMULATION OF DYADS PROTEIN 2-RELATED"/>
    <property type="match status" value="1"/>
</dbReference>
<keyword evidence="4 7" id="KW-1133">Transmembrane helix</keyword>
<dbReference type="AlphaFoldDB" id="A0A6A6EQA6"/>
<feature type="transmembrane region" description="Helical" evidence="7">
    <location>
        <begin position="140"/>
        <end position="161"/>
    </location>
</feature>
<feature type="region of interest" description="Disordered" evidence="6">
    <location>
        <begin position="1"/>
        <end position="52"/>
    </location>
</feature>
<dbReference type="InterPro" id="IPR047622">
    <property type="entry name" value="GPR1_FUN34_YAAH"/>
</dbReference>
<reference evidence="8" key="1">
    <citation type="journal article" date="2020" name="Stud. Mycol.">
        <title>101 Dothideomycetes genomes: a test case for predicting lifestyles and emergence of pathogens.</title>
        <authorList>
            <person name="Haridas S."/>
            <person name="Albert R."/>
            <person name="Binder M."/>
            <person name="Bloem J."/>
            <person name="Labutti K."/>
            <person name="Salamov A."/>
            <person name="Andreopoulos B."/>
            <person name="Baker S."/>
            <person name="Barry K."/>
            <person name="Bills G."/>
            <person name="Bluhm B."/>
            <person name="Cannon C."/>
            <person name="Castanera R."/>
            <person name="Culley D."/>
            <person name="Daum C."/>
            <person name="Ezra D."/>
            <person name="Gonzalez J."/>
            <person name="Henrissat B."/>
            <person name="Kuo A."/>
            <person name="Liang C."/>
            <person name="Lipzen A."/>
            <person name="Lutzoni F."/>
            <person name="Magnuson J."/>
            <person name="Mondo S."/>
            <person name="Nolan M."/>
            <person name="Ohm R."/>
            <person name="Pangilinan J."/>
            <person name="Park H.-J."/>
            <person name="Ramirez L."/>
            <person name="Alfaro M."/>
            <person name="Sun H."/>
            <person name="Tritt A."/>
            <person name="Yoshinaga Y."/>
            <person name="Zwiers L.-H."/>
            <person name="Turgeon B."/>
            <person name="Goodwin S."/>
            <person name="Spatafora J."/>
            <person name="Crous P."/>
            <person name="Grigoriev I."/>
        </authorList>
    </citation>
    <scope>NUCLEOTIDE SEQUENCE</scope>
    <source>
        <strain evidence="8">CBS 207.26</strain>
    </source>
</reference>